<evidence type="ECO:0000313" key="2">
    <source>
        <dbReference type="EMBL" id="MBB5039617.1"/>
    </source>
</evidence>
<organism evidence="2 3">
    <name type="scientific">Prosthecobacter dejongeii</name>
    <dbReference type="NCBI Taxonomy" id="48465"/>
    <lineage>
        <taxon>Bacteria</taxon>
        <taxon>Pseudomonadati</taxon>
        <taxon>Verrucomicrobiota</taxon>
        <taxon>Verrucomicrobiia</taxon>
        <taxon>Verrucomicrobiales</taxon>
        <taxon>Verrucomicrobiaceae</taxon>
        <taxon>Prosthecobacter</taxon>
    </lineage>
</organism>
<comment type="caution">
    <text evidence="2">The sequence shown here is derived from an EMBL/GenBank/DDBJ whole genome shotgun (WGS) entry which is preliminary data.</text>
</comment>
<protein>
    <submittedName>
        <fullName evidence="2">Formylglycine-generating enzyme required for sulfatase activity</fullName>
    </submittedName>
</protein>
<dbReference type="GO" id="GO:0120147">
    <property type="term" value="F:formylglycine-generating oxidase activity"/>
    <property type="evidence" value="ECO:0007669"/>
    <property type="project" value="TreeGrafter"/>
</dbReference>
<dbReference type="InterPro" id="IPR016187">
    <property type="entry name" value="CTDL_fold"/>
</dbReference>
<dbReference type="InterPro" id="IPR005532">
    <property type="entry name" value="SUMF_dom"/>
</dbReference>
<keyword evidence="3" id="KW-1185">Reference proteome</keyword>
<reference evidence="2 3" key="1">
    <citation type="submission" date="2020-08" db="EMBL/GenBank/DDBJ databases">
        <title>Genomic Encyclopedia of Type Strains, Phase IV (KMG-IV): sequencing the most valuable type-strain genomes for metagenomic binning, comparative biology and taxonomic classification.</title>
        <authorList>
            <person name="Goeker M."/>
        </authorList>
    </citation>
    <scope>NUCLEOTIDE SEQUENCE [LARGE SCALE GENOMIC DNA]</scope>
    <source>
        <strain evidence="2 3">DSM 12251</strain>
    </source>
</reference>
<dbReference type="PANTHER" id="PTHR23150:SF19">
    <property type="entry name" value="FORMYLGLYCINE-GENERATING ENZYME"/>
    <property type="match status" value="1"/>
</dbReference>
<dbReference type="AlphaFoldDB" id="A0A7W8DRN0"/>
<evidence type="ECO:0000313" key="3">
    <source>
        <dbReference type="Proteomes" id="UP000534294"/>
    </source>
</evidence>
<dbReference type="PANTHER" id="PTHR23150">
    <property type="entry name" value="SULFATASE MODIFYING FACTOR 1, 2"/>
    <property type="match status" value="1"/>
</dbReference>
<dbReference type="RefSeq" id="WP_221305499.1">
    <property type="nucleotide sequence ID" value="NZ_JACHIF010000009.1"/>
</dbReference>
<proteinExistence type="predicted"/>
<evidence type="ECO:0000259" key="1">
    <source>
        <dbReference type="Pfam" id="PF03781"/>
    </source>
</evidence>
<dbReference type="InterPro" id="IPR042095">
    <property type="entry name" value="SUMF_sf"/>
</dbReference>
<dbReference type="Pfam" id="PF03781">
    <property type="entry name" value="FGE-sulfatase"/>
    <property type="match status" value="2"/>
</dbReference>
<feature type="domain" description="Sulfatase-modifying factor enzyme-like" evidence="1">
    <location>
        <begin position="93"/>
        <end position="287"/>
    </location>
</feature>
<name>A0A7W8DRN0_9BACT</name>
<gene>
    <name evidence="2" type="ORF">HNQ64_003892</name>
</gene>
<dbReference type="Proteomes" id="UP000534294">
    <property type="component" value="Unassembled WGS sequence"/>
</dbReference>
<accession>A0A7W8DRN0</accession>
<dbReference type="SUPFAM" id="SSF56436">
    <property type="entry name" value="C-type lectin-like"/>
    <property type="match status" value="2"/>
</dbReference>
<feature type="domain" description="Sulfatase-modifying factor enzyme-like" evidence="1">
    <location>
        <begin position="383"/>
        <end position="577"/>
    </location>
</feature>
<dbReference type="InterPro" id="IPR051043">
    <property type="entry name" value="Sulfatase_Mod_Factor_Kinase"/>
</dbReference>
<dbReference type="EMBL" id="JACHIF010000009">
    <property type="protein sequence ID" value="MBB5039617.1"/>
    <property type="molecule type" value="Genomic_DNA"/>
</dbReference>
<sequence>MKTRFNPLASRNSERWTIFLNEGGRGVFYPWTVILRFLSSRQLVPAFLVGFCLLSAFGQIPDEKREHRSTLGLPFVSIPGTPALLATFETRVSDWQAFIQASGREWSYKPHFEQGPDHPVVGVTLEDARAFCTWLTDKERAEGHLNAAQLYRLPTRADWDAAVGLLRMRKLDLTVEEKVADERAFPWGANWPPPANTANFAEGEIPGYSDSFPFTAPVGQFKASAEGVYDLAGNVWEWCWDPQVRVEQVGVLRGGSWAYFRAECLRSDYVYTVPVDMKMPTIGFRCVFEDKQRTATMLASAEKIKAEIRSKRREEIMGGAVTKDDLTAMKEKLKSTGTAAATSNAPLKPAEVGQAFTNDLGMNFVPLPGTTILIGSAEIRVQDYESWLKANDRVWENKAPFLLTPEHAAVGISWDEATAFCAWLTERDRASKLISANATYRLPTDVEWSRAAGLTVEPGADPAQRHEKASLHFPWSAEGAFPPPSSSTNLDATRMEGYRDSFSYTAPVMTEAANSLGIQGLGGNAAEWCQDVWPGSDSERVVRGGSWLMHAKDQLRTGHRQHISRDSRNNSIGFRVVLEFTSP</sequence>
<dbReference type="Gene3D" id="3.90.1580.10">
    <property type="entry name" value="paralog of FGE (formylglycine-generating enzyme)"/>
    <property type="match status" value="2"/>
</dbReference>